<dbReference type="PROSITE" id="PS51257">
    <property type="entry name" value="PROKAR_LIPOPROTEIN"/>
    <property type="match status" value="1"/>
</dbReference>
<dbReference type="SUPFAM" id="SSF56425">
    <property type="entry name" value="Succinate dehydrogenase/fumarate reductase flavoprotein, catalytic domain"/>
    <property type="match status" value="1"/>
</dbReference>
<dbReference type="Proteomes" id="UP000007726">
    <property type="component" value="Chromosome"/>
</dbReference>
<dbReference type="PRINTS" id="PR00411">
    <property type="entry name" value="PNDRDTASEI"/>
</dbReference>
<dbReference type="NCBIfam" id="TIGR01409">
    <property type="entry name" value="TAT_signal_seq"/>
    <property type="match status" value="1"/>
</dbReference>
<dbReference type="RefSeq" id="WP_015943203.1">
    <property type="nucleotide sequence ID" value="NC_011830.1"/>
</dbReference>
<reference evidence="6 7" key="1">
    <citation type="journal article" date="2012" name="BMC Microbiol.">
        <title>Genome sequence of Desulfitobacterium hafniense DCB-2, a Gram-positive anaerobe capable of dehalogenation and metal reduction.</title>
        <authorList>
            <person name="Kim S.H."/>
            <person name="Harzman C."/>
            <person name="Davis J.K."/>
            <person name="Hutcheson R."/>
            <person name="Broderick J.B."/>
            <person name="Marsh T.L."/>
            <person name="Tiedje J.M."/>
        </authorList>
    </citation>
    <scope>NUCLEOTIDE SEQUENCE [LARGE SCALE GENOMIC DNA]</scope>
    <source>
        <strain evidence="7">DSM 10664 / DCB-2</strain>
    </source>
</reference>
<dbReference type="InterPro" id="IPR050315">
    <property type="entry name" value="FAD-oxidoreductase_2"/>
</dbReference>
<comment type="cofactor">
    <cofactor evidence="1">
        <name>FAD</name>
        <dbReference type="ChEBI" id="CHEBI:57692"/>
    </cofactor>
</comment>
<organism evidence="6 7">
    <name type="scientific">Desulfitobacterium hafniense (strain DSM 10664 / DCB-2)</name>
    <dbReference type="NCBI Taxonomy" id="272564"/>
    <lineage>
        <taxon>Bacteria</taxon>
        <taxon>Bacillati</taxon>
        <taxon>Bacillota</taxon>
        <taxon>Clostridia</taxon>
        <taxon>Eubacteriales</taxon>
        <taxon>Desulfitobacteriaceae</taxon>
        <taxon>Desulfitobacterium</taxon>
    </lineage>
</organism>
<dbReference type="GO" id="GO:0033765">
    <property type="term" value="F:steroid dehydrogenase activity, acting on the CH-CH group of donors"/>
    <property type="evidence" value="ECO:0007669"/>
    <property type="project" value="UniProtKB-ARBA"/>
</dbReference>
<dbReference type="AlphaFoldDB" id="B8FZT9"/>
<evidence type="ECO:0000313" key="7">
    <source>
        <dbReference type="Proteomes" id="UP000007726"/>
    </source>
</evidence>
<dbReference type="Pfam" id="PF10518">
    <property type="entry name" value="TAT_signal"/>
    <property type="match status" value="1"/>
</dbReference>
<protein>
    <submittedName>
        <fullName evidence="6">Fumarate reductase/succinate dehydrogenase flavoprotein domain protein</fullName>
    </submittedName>
</protein>
<dbReference type="EMBL" id="CP001336">
    <property type="protein sequence ID" value="ACL19163.1"/>
    <property type="molecule type" value="Genomic_DNA"/>
</dbReference>
<gene>
    <name evidence="6" type="ordered locus">Dhaf_1103</name>
</gene>
<dbReference type="InterPro" id="IPR006311">
    <property type="entry name" value="TAT_signal"/>
</dbReference>
<dbReference type="PANTHER" id="PTHR43400">
    <property type="entry name" value="FUMARATE REDUCTASE"/>
    <property type="match status" value="1"/>
</dbReference>
<dbReference type="Gene3D" id="3.50.50.60">
    <property type="entry name" value="FAD/NAD(P)-binding domain"/>
    <property type="match status" value="1"/>
</dbReference>
<evidence type="ECO:0000256" key="4">
    <source>
        <dbReference type="ARBA" id="ARBA00023002"/>
    </source>
</evidence>
<dbReference type="HOGENOM" id="CLU_011398_4_3_9"/>
<dbReference type="SUPFAM" id="SSF51905">
    <property type="entry name" value="FAD/NAD(P)-binding domain"/>
    <property type="match status" value="1"/>
</dbReference>
<keyword evidence="4" id="KW-0560">Oxidoreductase</keyword>
<evidence type="ECO:0000256" key="3">
    <source>
        <dbReference type="ARBA" id="ARBA00022827"/>
    </source>
</evidence>
<accession>B8FZT9</accession>
<dbReference type="Gene3D" id="3.90.700.10">
    <property type="entry name" value="Succinate dehydrogenase/fumarate reductase flavoprotein, catalytic domain"/>
    <property type="match status" value="1"/>
</dbReference>
<evidence type="ECO:0000256" key="1">
    <source>
        <dbReference type="ARBA" id="ARBA00001974"/>
    </source>
</evidence>
<dbReference type="KEGG" id="dhd:Dhaf_1103"/>
<keyword evidence="2" id="KW-0285">Flavoprotein</keyword>
<dbReference type="GO" id="GO:0008202">
    <property type="term" value="P:steroid metabolic process"/>
    <property type="evidence" value="ECO:0007669"/>
    <property type="project" value="UniProtKB-ARBA"/>
</dbReference>
<proteinExistence type="predicted"/>
<dbReference type="InterPro" id="IPR036188">
    <property type="entry name" value="FAD/NAD-bd_sf"/>
</dbReference>
<name>B8FZT9_DESHD</name>
<evidence type="ECO:0000259" key="5">
    <source>
        <dbReference type="Pfam" id="PF00890"/>
    </source>
</evidence>
<dbReference type="InterPro" id="IPR019546">
    <property type="entry name" value="TAT_signal_bac_arc"/>
</dbReference>
<keyword evidence="3" id="KW-0274">FAD</keyword>
<dbReference type="InterPro" id="IPR003953">
    <property type="entry name" value="FAD-dep_OxRdtase_2_FAD-bd"/>
</dbReference>
<dbReference type="PROSITE" id="PS51318">
    <property type="entry name" value="TAT"/>
    <property type="match status" value="1"/>
</dbReference>
<feature type="domain" description="FAD-dependent oxidoreductase 2 FAD-binding" evidence="5">
    <location>
        <begin position="81"/>
        <end position="567"/>
    </location>
</feature>
<sequence>MSHFTRRDFLKGATATAAGVALTGILTGCSSASVGTGNSDPVAPADSASTGTPTKSTKWYDEAYFKKPASITDIKEKFDVDVVVVGAGNGGCIAAVSAADLGAKVAWVEQNAGPIMWAGEIHALNSKVGKEKYGITFTEAEKNEIVNDICRYASYEVDQRLIKLWADNSGRTMDWFSKKMAAKGVSMHVETDMYKSDMYRTNNRGEHCAYKGEWVEMGPKKMGSEVANPIWVEIATEMGVQKFFEHTALQLLQDSSGKVNGIIVQRKKDNAYIQINAAKGVIISTGGYSGNTEMMDALRYRCKDNVVNNLGGAGHNGDGIKMAMWAGAAIDRNHGGGVAFDRAAVDLDHHTGEPYTSGLDDMWWPGSQPWLAVNTHGERFMNEKAPYDSKIHGASKQPKQIWFQIFDSNYWEDVNAFHTTICSRVVAAPGARNSEVLPGVFPCQTKEEFDKAYMEPALKSGKLKKADTLEDLAKQLGLPADALAATVKRYNENAAKGFDADFGKDPGSLRPVAQGPFYGIALGNWLLCTFNGVRINTNIQAINENGDPIQGLYVTGNDSGGFFANTYPQYYGGLAHGRTTCFARLAALHAITGSIYES</sequence>
<dbReference type="PANTHER" id="PTHR43400:SF10">
    <property type="entry name" value="3-OXOSTEROID 1-DEHYDROGENASE"/>
    <property type="match status" value="1"/>
</dbReference>
<evidence type="ECO:0000256" key="2">
    <source>
        <dbReference type="ARBA" id="ARBA00022630"/>
    </source>
</evidence>
<evidence type="ECO:0000313" key="6">
    <source>
        <dbReference type="EMBL" id="ACL19163.1"/>
    </source>
</evidence>
<dbReference type="InterPro" id="IPR027477">
    <property type="entry name" value="Succ_DH/fumarate_Rdtase_cat_sf"/>
</dbReference>
<dbReference type="Pfam" id="PF00890">
    <property type="entry name" value="FAD_binding_2"/>
    <property type="match status" value="1"/>
</dbReference>